<accession>A0ABT8AIL1</accession>
<evidence type="ECO:0000313" key="1">
    <source>
        <dbReference type="EMBL" id="MDN3569296.1"/>
    </source>
</evidence>
<dbReference type="EMBL" id="JAUFPT010000003">
    <property type="protein sequence ID" value="MDN3569296.1"/>
    <property type="molecule type" value="Genomic_DNA"/>
</dbReference>
<gene>
    <name evidence="1" type="ORF">QWZ18_01500</name>
</gene>
<comment type="caution">
    <text evidence="1">The sequence shown here is derived from an EMBL/GenBank/DDBJ whole genome shotgun (WGS) entry which is preliminary data.</text>
</comment>
<sequence length="62" mass="7157">MTVPPPYRTAGLEDRNYVPRARDVYVARRDEEPDDEPRERVRRSVAASDGLMHWLSGPDGQF</sequence>
<protein>
    <submittedName>
        <fullName evidence="1">Uncharacterized protein</fullName>
    </submittedName>
</protein>
<organism evidence="1 2">
    <name type="scientific">Methylobacterium longum</name>
    <dbReference type="NCBI Taxonomy" id="767694"/>
    <lineage>
        <taxon>Bacteria</taxon>
        <taxon>Pseudomonadati</taxon>
        <taxon>Pseudomonadota</taxon>
        <taxon>Alphaproteobacteria</taxon>
        <taxon>Hyphomicrobiales</taxon>
        <taxon>Methylobacteriaceae</taxon>
        <taxon>Methylobacterium</taxon>
    </lineage>
</organism>
<dbReference type="Proteomes" id="UP001244297">
    <property type="component" value="Unassembled WGS sequence"/>
</dbReference>
<name>A0ABT8AIL1_9HYPH</name>
<evidence type="ECO:0000313" key="2">
    <source>
        <dbReference type="Proteomes" id="UP001244297"/>
    </source>
</evidence>
<reference evidence="2" key="1">
    <citation type="journal article" date="2019" name="Int. J. Syst. Evol. Microbiol.">
        <title>The Global Catalogue of Microorganisms (GCM) 10K type strain sequencing project: providing services to taxonomists for standard genome sequencing and annotation.</title>
        <authorList>
            <consortium name="The Broad Institute Genomics Platform"/>
            <consortium name="The Broad Institute Genome Sequencing Center for Infectious Disease"/>
            <person name="Wu L."/>
            <person name="Ma J."/>
        </authorList>
    </citation>
    <scope>NUCLEOTIDE SEQUENCE [LARGE SCALE GENOMIC DNA]</scope>
    <source>
        <strain evidence="2">CECT 7806</strain>
    </source>
</reference>
<keyword evidence="2" id="KW-1185">Reference proteome</keyword>
<proteinExistence type="predicted"/>
<dbReference type="RefSeq" id="WP_238293657.1">
    <property type="nucleotide sequence ID" value="NZ_BPQS01000074.1"/>
</dbReference>